<dbReference type="FunFam" id="3.40.50.300:FF:001447">
    <property type="entry name" value="Ras-related protein Rab-1B"/>
    <property type="match status" value="1"/>
</dbReference>
<keyword evidence="2" id="KW-0342">GTP-binding</keyword>
<dbReference type="InterPro" id="IPR005225">
    <property type="entry name" value="Small_GTP-bd"/>
</dbReference>
<dbReference type="PRINTS" id="PR00449">
    <property type="entry name" value="RASTRNSFRMNG"/>
</dbReference>
<keyword evidence="4" id="KW-1185">Reference proteome</keyword>
<dbReference type="GO" id="GO:0003924">
    <property type="term" value="F:GTPase activity"/>
    <property type="evidence" value="ECO:0007669"/>
    <property type="project" value="InterPro"/>
</dbReference>
<dbReference type="SMART" id="SM00173">
    <property type="entry name" value="RAS"/>
    <property type="match status" value="1"/>
</dbReference>
<dbReference type="PANTHER" id="PTHR47977">
    <property type="entry name" value="RAS-RELATED PROTEIN RAB"/>
    <property type="match status" value="1"/>
</dbReference>
<sequence>MEGPILDIKIMLIGASSSGKTSLRKRFFRDTFTLLHEPTVGCDFDLRKEKGSKLQMWDHRGGETFWNYTKRVLHRFDAFVFVFSVAERHTFEYMQKLIRDIQECQGKDKCKLIVGNKVDKKDAREVSFEEAQMLAQEHGMGYTEASALDGFNVQECFDQLIRDLTEEQMSKKGQAVNLIDTSDTEKKCSICC</sequence>
<accession>A0A8J8SYL4</accession>
<dbReference type="InterPro" id="IPR050227">
    <property type="entry name" value="Rab"/>
</dbReference>
<organism evidence="3 4">
    <name type="scientific">Halteria grandinella</name>
    <dbReference type="NCBI Taxonomy" id="5974"/>
    <lineage>
        <taxon>Eukaryota</taxon>
        <taxon>Sar</taxon>
        <taxon>Alveolata</taxon>
        <taxon>Ciliophora</taxon>
        <taxon>Intramacronucleata</taxon>
        <taxon>Spirotrichea</taxon>
        <taxon>Stichotrichia</taxon>
        <taxon>Sporadotrichida</taxon>
        <taxon>Halteriidae</taxon>
        <taxon>Halteria</taxon>
    </lineage>
</organism>
<evidence type="ECO:0000313" key="4">
    <source>
        <dbReference type="Proteomes" id="UP000785679"/>
    </source>
</evidence>
<dbReference type="Proteomes" id="UP000785679">
    <property type="component" value="Unassembled WGS sequence"/>
</dbReference>
<keyword evidence="1" id="KW-0547">Nucleotide-binding</keyword>
<dbReference type="SMART" id="SM00174">
    <property type="entry name" value="RHO"/>
    <property type="match status" value="1"/>
</dbReference>
<dbReference type="Pfam" id="PF00071">
    <property type="entry name" value="Ras"/>
    <property type="match status" value="1"/>
</dbReference>
<evidence type="ECO:0000313" key="3">
    <source>
        <dbReference type="EMBL" id="TNV75395.1"/>
    </source>
</evidence>
<dbReference type="GO" id="GO:0005525">
    <property type="term" value="F:GTP binding"/>
    <property type="evidence" value="ECO:0007669"/>
    <property type="project" value="UniProtKB-KW"/>
</dbReference>
<dbReference type="OrthoDB" id="9989112at2759"/>
<dbReference type="SUPFAM" id="SSF52540">
    <property type="entry name" value="P-loop containing nucleoside triphosphate hydrolases"/>
    <property type="match status" value="1"/>
</dbReference>
<name>A0A8J8SYL4_HALGN</name>
<proteinExistence type="predicted"/>
<dbReference type="EMBL" id="RRYP01015694">
    <property type="protein sequence ID" value="TNV75395.1"/>
    <property type="molecule type" value="Genomic_DNA"/>
</dbReference>
<dbReference type="PROSITE" id="PS51421">
    <property type="entry name" value="RAS"/>
    <property type="match status" value="1"/>
</dbReference>
<evidence type="ECO:0000256" key="1">
    <source>
        <dbReference type="ARBA" id="ARBA00022741"/>
    </source>
</evidence>
<comment type="caution">
    <text evidence="3">The sequence shown here is derived from an EMBL/GenBank/DDBJ whole genome shotgun (WGS) entry which is preliminary data.</text>
</comment>
<dbReference type="AlphaFoldDB" id="A0A8J8SYL4"/>
<reference evidence="3" key="1">
    <citation type="submission" date="2019-06" db="EMBL/GenBank/DDBJ databases">
        <authorList>
            <person name="Zheng W."/>
        </authorList>
    </citation>
    <scope>NUCLEOTIDE SEQUENCE</scope>
    <source>
        <strain evidence="3">QDHG01</strain>
    </source>
</reference>
<dbReference type="SMART" id="SM00175">
    <property type="entry name" value="RAB"/>
    <property type="match status" value="1"/>
</dbReference>
<dbReference type="PROSITE" id="PS51419">
    <property type="entry name" value="RAB"/>
    <property type="match status" value="1"/>
</dbReference>
<protein>
    <submittedName>
        <fullName evidence="3">Uncharacterized protein</fullName>
    </submittedName>
</protein>
<dbReference type="InterPro" id="IPR001806">
    <property type="entry name" value="Small_GTPase"/>
</dbReference>
<evidence type="ECO:0000256" key="2">
    <source>
        <dbReference type="ARBA" id="ARBA00023134"/>
    </source>
</evidence>
<dbReference type="Gene3D" id="3.40.50.300">
    <property type="entry name" value="P-loop containing nucleotide triphosphate hydrolases"/>
    <property type="match status" value="1"/>
</dbReference>
<dbReference type="NCBIfam" id="TIGR00231">
    <property type="entry name" value="small_GTP"/>
    <property type="match status" value="1"/>
</dbReference>
<gene>
    <name evidence="3" type="ORF">FGO68_gene6711</name>
</gene>
<dbReference type="CDD" id="cd00154">
    <property type="entry name" value="Rab"/>
    <property type="match status" value="1"/>
</dbReference>
<dbReference type="InterPro" id="IPR027417">
    <property type="entry name" value="P-loop_NTPase"/>
</dbReference>